<accession>A0AAP0AXT1</accession>
<name>A0AAP0AXT1_9ASPA</name>
<sequence length="69" mass="7515">MLLRSLHPRSGFLRPIGLRHVGAIGGISVQMRRRRDEGFRGGEARRSGDELRGLRGVPARRGAAGAILN</sequence>
<feature type="region of interest" description="Disordered" evidence="1">
    <location>
        <begin position="36"/>
        <end position="55"/>
    </location>
</feature>
<feature type="compositionally biased region" description="Basic and acidic residues" evidence="1">
    <location>
        <begin position="36"/>
        <end position="53"/>
    </location>
</feature>
<dbReference type="AlphaFoldDB" id="A0AAP0AXT1"/>
<reference evidence="2 3" key="1">
    <citation type="journal article" date="2022" name="Nat. Plants">
        <title>Genomes of leafy and leafless Platanthera orchids illuminate the evolution of mycoheterotrophy.</title>
        <authorList>
            <person name="Li M.H."/>
            <person name="Liu K.W."/>
            <person name="Li Z."/>
            <person name="Lu H.C."/>
            <person name="Ye Q.L."/>
            <person name="Zhang D."/>
            <person name="Wang J.Y."/>
            <person name="Li Y.F."/>
            <person name="Zhong Z.M."/>
            <person name="Liu X."/>
            <person name="Yu X."/>
            <person name="Liu D.K."/>
            <person name="Tu X.D."/>
            <person name="Liu B."/>
            <person name="Hao Y."/>
            <person name="Liao X.Y."/>
            <person name="Jiang Y.T."/>
            <person name="Sun W.H."/>
            <person name="Chen J."/>
            <person name="Chen Y.Q."/>
            <person name="Ai Y."/>
            <person name="Zhai J.W."/>
            <person name="Wu S.S."/>
            <person name="Zhou Z."/>
            <person name="Hsiao Y.Y."/>
            <person name="Wu W.L."/>
            <person name="Chen Y.Y."/>
            <person name="Lin Y.F."/>
            <person name="Hsu J.L."/>
            <person name="Li C.Y."/>
            <person name="Wang Z.W."/>
            <person name="Zhao X."/>
            <person name="Zhong W.Y."/>
            <person name="Ma X.K."/>
            <person name="Ma L."/>
            <person name="Huang J."/>
            <person name="Chen G.Z."/>
            <person name="Huang M.Z."/>
            <person name="Huang L."/>
            <person name="Peng D.H."/>
            <person name="Luo Y.B."/>
            <person name="Zou S.Q."/>
            <person name="Chen S.P."/>
            <person name="Lan S."/>
            <person name="Tsai W.C."/>
            <person name="Van de Peer Y."/>
            <person name="Liu Z.J."/>
        </authorList>
    </citation>
    <scope>NUCLEOTIDE SEQUENCE [LARGE SCALE GENOMIC DNA]</scope>
    <source>
        <strain evidence="2">Lor287</strain>
    </source>
</reference>
<evidence type="ECO:0000313" key="2">
    <source>
        <dbReference type="EMBL" id="KAK8918876.1"/>
    </source>
</evidence>
<keyword evidence="3" id="KW-1185">Reference proteome</keyword>
<proteinExistence type="predicted"/>
<evidence type="ECO:0000313" key="3">
    <source>
        <dbReference type="Proteomes" id="UP001418222"/>
    </source>
</evidence>
<gene>
    <name evidence="2" type="ORF">KSP39_PZI022031</name>
</gene>
<dbReference type="EMBL" id="JBBWWQ010000019">
    <property type="protein sequence ID" value="KAK8918876.1"/>
    <property type="molecule type" value="Genomic_DNA"/>
</dbReference>
<organism evidence="2 3">
    <name type="scientific">Platanthera zijinensis</name>
    <dbReference type="NCBI Taxonomy" id="2320716"/>
    <lineage>
        <taxon>Eukaryota</taxon>
        <taxon>Viridiplantae</taxon>
        <taxon>Streptophyta</taxon>
        <taxon>Embryophyta</taxon>
        <taxon>Tracheophyta</taxon>
        <taxon>Spermatophyta</taxon>
        <taxon>Magnoliopsida</taxon>
        <taxon>Liliopsida</taxon>
        <taxon>Asparagales</taxon>
        <taxon>Orchidaceae</taxon>
        <taxon>Orchidoideae</taxon>
        <taxon>Orchideae</taxon>
        <taxon>Orchidinae</taxon>
        <taxon>Platanthera</taxon>
    </lineage>
</organism>
<comment type="caution">
    <text evidence="2">The sequence shown here is derived from an EMBL/GenBank/DDBJ whole genome shotgun (WGS) entry which is preliminary data.</text>
</comment>
<dbReference type="Proteomes" id="UP001418222">
    <property type="component" value="Unassembled WGS sequence"/>
</dbReference>
<protein>
    <submittedName>
        <fullName evidence="2">Uncharacterized protein</fullName>
    </submittedName>
</protein>
<evidence type="ECO:0000256" key="1">
    <source>
        <dbReference type="SAM" id="MobiDB-lite"/>
    </source>
</evidence>